<dbReference type="OrthoDB" id="1436162at2759"/>
<keyword evidence="2" id="KW-0336">GPI-anchor</keyword>
<sequence>MNSDVSEDSLTATFRFCSAEGDLSPNTVIGDFHEHYFVCTLTPSPHGFTLPPCDPLHNGSPYPRIFPVQKVWCVAKPSVPEETLQQAMDYACGEGGADCMEIMTQGNCYYPDTVIAHASYATATVMEEKLKEVGGVLEFKVEAGKAINDARGGCRRRCGSDLSGTAKTVQ</sequence>
<dbReference type="RefSeq" id="XP_022640185.1">
    <property type="nucleotide sequence ID" value="XM_022784464.1"/>
</dbReference>
<name>A0A3Q0F814_VIGRR</name>
<protein>
    <submittedName>
        <fullName evidence="6">PLASMODESMATA CALLOSE-BINDING PROTEIN 4-like</fullName>
    </submittedName>
</protein>
<dbReference type="STRING" id="3916.A0A3Q0F814"/>
<dbReference type="PANTHER" id="PTHR31044:SF140">
    <property type="entry name" value="EXPRESSED PROTEIN"/>
    <property type="match status" value="1"/>
</dbReference>
<dbReference type="Pfam" id="PF07983">
    <property type="entry name" value="X8"/>
    <property type="match status" value="1"/>
</dbReference>
<dbReference type="PANTHER" id="PTHR31044">
    <property type="entry name" value="BETA-1,3 GLUCANASE"/>
    <property type="match status" value="1"/>
</dbReference>
<dbReference type="GO" id="GO:0005886">
    <property type="term" value="C:plasma membrane"/>
    <property type="evidence" value="ECO:0007669"/>
    <property type="project" value="UniProtKB-SubCell"/>
</dbReference>
<dbReference type="Proteomes" id="UP000087766">
    <property type="component" value="Chromosome 7"/>
</dbReference>
<evidence type="ECO:0000256" key="1">
    <source>
        <dbReference type="ARBA" id="ARBA00004609"/>
    </source>
</evidence>
<dbReference type="AlphaFoldDB" id="A0A3Q0F814"/>
<reference evidence="6" key="2">
    <citation type="submission" date="2025-08" db="UniProtKB">
        <authorList>
            <consortium name="RefSeq"/>
        </authorList>
    </citation>
    <scope>IDENTIFICATION</scope>
    <source>
        <tissue evidence="6">Leaf</tissue>
    </source>
</reference>
<keyword evidence="3" id="KW-0732">Signal</keyword>
<evidence type="ECO:0000259" key="4">
    <source>
        <dbReference type="SMART" id="SM00768"/>
    </source>
</evidence>
<evidence type="ECO:0000256" key="3">
    <source>
        <dbReference type="ARBA" id="ARBA00022729"/>
    </source>
</evidence>
<organism evidence="5 6">
    <name type="scientific">Vigna radiata var. radiata</name>
    <name type="common">Mung bean</name>
    <name type="synonym">Phaseolus aureus</name>
    <dbReference type="NCBI Taxonomy" id="3916"/>
    <lineage>
        <taxon>Eukaryota</taxon>
        <taxon>Viridiplantae</taxon>
        <taxon>Streptophyta</taxon>
        <taxon>Embryophyta</taxon>
        <taxon>Tracheophyta</taxon>
        <taxon>Spermatophyta</taxon>
        <taxon>Magnoliopsida</taxon>
        <taxon>eudicotyledons</taxon>
        <taxon>Gunneridae</taxon>
        <taxon>Pentapetalae</taxon>
        <taxon>rosids</taxon>
        <taxon>fabids</taxon>
        <taxon>Fabales</taxon>
        <taxon>Fabaceae</taxon>
        <taxon>Papilionoideae</taxon>
        <taxon>50 kb inversion clade</taxon>
        <taxon>NPAAA clade</taxon>
        <taxon>indigoferoid/millettioid clade</taxon>
        <taxon>Phaseoleae</taxon>
        <taxon>Vigna</taxon>
    </lineage>
</organism>
<evidence type="ECO:0000313" key="5">
    <source>
        <dbReference type="Proteomes" id="UP000087766"/>
    </source>
</evidence>
<dbReference type="InterPro" id="IPR012946">
    <property type="entry name" value="X8"/>
</dbReference>
<comment type="subcellular location">
    <subcellularLocation>
        <location evidence="1">Cell membrane</location>
        <topology evidence="1">Lipid-anchor</topology>
        <topology evidence="1">GPI-anchor</topology>
    </subcellularLocation>
</comment>
<dbReference type="InterPro" id="IPR044788">
    <property type="entry name" value="X8_dom_prot"/>
</dbReference>
<dbReference type="GeneID" id="111242133"/>
<gene>
    <name evidence="6" type="primary">LOC111242133</name>
</gene>
<dbReference type="GO" id="GO:0009506">
    <property type="term" value="C:plasmodesma"/>
    <property type="evidence" value="ECO:0007669"/>
    <property type="project" value="UniProtKB-ARBA"/>
</dbReference>
<evidence type="ECO:0000313" key="6">
    <source>
        <dbReference type="RefSeq" id="XP_022640185.1"/>
    </source>
</evidence>
<dbReference type="SMART" id="SM00768">
    <property type="entry name" value="X8"/>
    <property type="match status" value="1"/>
</dbReference>
<reference evidence="5" key="1">
    <citation type="journal article" date="2014" name="Nat. Commun.">
        <title>Genome sequence of mungbean and insights into evolution within Vigna species.</title>
        <authorList>
            <person name="Kang Y.J."/>
            <person name="Kim S.K."/>
            <person name="Kim M.Y."/>
            <person name="Lestari P."/>
            <person name="Kim K.H."/>
            <person name="Ha B.K."/>
            <person name="Jun T.H."/>
            <person name="Hwang W.J."/>
            <person name="Lee T."/>
            <person name="Lee J."/>
            <person name="Shim S."/>
            <person name="Yoon M.Y."/>
            <person name="Jang Y.E."/>
            <person name="Han K.S."/>
            <person name="Taeprayoon P."/>
            <person name="Yoon N."/>
            <person name="Somta P."/>
            <person name="Tanya P."/>
            <person name="Kim K.S."/>
            <person name="Gwag J.G."/>
            <person name="Moon J.K."/>
            <person name="Lee Y.H."/>
            <person name="Park B.S."/>
            <person name="Bombarely A."/>
            <person name="Doyle J.J."/>
            <person name="Jackson S.A."/>
            <person name="Schafleitner R."/>
            <person name="Srinives P."/>
            <person name="Varshney R.K."/>
            <person name="Lee S.H."/>
        </authorList>
    </citation>
    <scope>NUCLEOTIDE SEQUENCE [LARGE SCALE GENOMIC DNA]</scope>
    <source>
        <strain evidence="5">cv. VC1973A</strain>
    </source>
</reference>
<keyword evidence="2" id="KW-0449">Lipoprotein</keyword>
<keyword evidence="2" id="KW-0325">Glycoprotein</keyword>
<dbReference type="GO" id="GO:0098552">
    <property type="term" value="C:side of membrane"/>
    <property type="evidence" value="ECO:0007669"/>
    <property type="project" value="UniProtKB-KW"/>
</dbReference>
<feature type="domain" description="X8" evidence="4">
    <location>
        <begin position="71"/>
        <end position="160"/>
    </location>
</feature>
<accession>A0A3Q0F814</accession>
<evidence type="ECO:0000256" key="2">
    <source>
        <dbReference type="ARBA" id="ARBA00022622"/>
    </source>
</evidence>
<dbReference type="KEGG" id="vra:111242133"/>
<keyword evidence="2" id="KW-0472">Membrane</keyword>
<proteinExistence type="predicted"/>
<keyword evidence="5" id="KW-1185">Reference proteome</keyword>